<keyword evidence="7" id="KW-1133">Transmembrane helix</keyword>
<feature type="domain" description="EGF-like" evidence="13">
    <location>
        <begin position="448"/>
        <end position="489"/>
    </location>
</feature>
<comment type="caution">
    <text evidence="11">Lacks conserved residue(s) required for the propagation of feature annotation.</text>
</comment>
<dbReference type="CDD" id="cd00054">
    <property type="entry name" value="EGF_CA"/>
    <property type="match status" value="1"/>
</dbReference>
<proteinExistence type="predicted"/>
<dbReference type="AlphaFoldDB" id="A0A914N236"/>
<dbReference type="SUPFAM" id="SSF57196">
    <property type="entry name" value="EGF/Laminin"/>
    <property type="match status" value="1"/>
</dbReference>
<keyword evidence="2 11" id="KW-0245">EGF-like domain</keyword>
<dbReference type="Pfam" id="PF12947">
    <property type="entry name" value="EGF_3"/>
    <property type="match status" value="1"/>
</dbReference>
<dbReference type="GO" id="GO:0071944">
    <property type="term" value="C:cell periphery"/>
    <property type="evidence" value="ECO:0007669"/>
    <property type="project" value="UniProtKB-ARBA"/>
</dbReference>
<keyword evidence="8" id="KW-0472">Membrane</keyword>
<dbReference type="InterPro" id="IPR018097">
    <property type="entry name" value="EGF_Ca-bd_CS"/>
</dbReference>
<dbReference type="Gene3D" id="2.90.20.10">
    <property type="entry name" value="Plasmodium vivax P25 domain"/>
    <property type="match status" value="1"/>
</dbReference>
<dbReference type="PROSITE" id="PS01186">
    <property type="entry name" value="EGF_2"/>
    <property type="match status" value="1"/>
</dbReference>
<sequence length="712" mass="78487">MRVDPQRIMARLRLEMEEAEERSGGRNRRQLLGGGSPKEETIQVTAPLFSSRLFEYGPAANDKELLLSSNGGGLDIAKRMPLSRPLLFYGQPHSAIWILSNGGIGFEQSARQYRANILPSNVRIIVPFWNRNDLRVGGKIFYREVTGGRVLDRGQSEIRYQYELEVKVHTAVLVTFDKMQPVGTDPLPDENTNTFQLALFSTSNGTFANFIYSNIGWTQGAEAGFNAGDGSNFFALPTSGTGNIMYLEDYGNTGIPGEWMFILGDERIQRCKAGIKGDTCDEACKAGEFGPDCVRCCHCAEGACHEATGECKKGECSQCWTGIACQQKQSRCSNKGSKCAQNALQMTDYNKCGEPQYRCECLAGFAGDPYTECSVILKNVDECTRQPNVCHHLAQCSNTPEQSRCSNKGSKCAQNALQMTDYNKCGEPQYRCECLAGFAGDPYTECSDVDECTRQPNVCHHLAQCSNTPGRFFCQCPEGFQGDGISECVASFLYPFDQSHLLPSNEKDGRVMEWRLSHPLRIFGRDRDTIWLTNNGLILVKGAKNVPSIGDEQHKLDGMDVQGVAPLFVPIDMTSNGKILVEETTDPRILGKAAQLINTQLGASSEQQQPRFVATHALLVTYSNVSIGMTKTTKEATNTFQALLIGGKDRQKRGESSTVTFVQFLYRDLHWEGEEAEAGIMAPDRDNSILLPGSGTEGIEQLSQLSNARCVL</sequence>
<dbReference type="InterPro" id="IPR001881">
    <property type="entry name" value="EGF-like_Ca-bd_dom"/>
</dbReference>
<keyword evidence="10" id="KW-0325">Glycoprotein</keyword>
<dbReference type="GO" id="GO:0048513">
    <property type="term" value="P:animal organ development"/>
    <property type="evidence" value="ECO:0007669"/>
    <property type="project" value="UniProtKB-ARBA"/>
</dbReference>
<dbReference type="Proteomes" id="UP000887563">
    <property type="component" value="Unplaced"/>
</dbReference>
<keyword evidence="6" id="KW-0106">Calcium</keyword>
<dbReference type="SMART" id="SM00181">
    <property type="entry name" value="EGF"/>
    <property type="match status" value="3"/>
</dbReference>
<dbReference type="PROSITE" id="PS50026">
    <property type="entry name" value="EGF_3"/>
    <property type="match status" value="1"/>
</dbReference>
<evidence type="ECO:0000256" key="6">
    <source>
        <dbReference type="ARBA" id="ARBA00022837"/>
    </source>
</evidence>
<dbReference type="PROSITE" id="PS51220">
    <property type="entry name" value="NIDO"/>
    <property type="match status" value="2"/>
</dbReference>
<evidence type="ECO:0000256" key="5">
    <source>
        <dbReference type="ARBA" id="ARBA00022737"/>
    </source>
</evidence>
<dbReference type="PROSITE" id="PS00010">
    <property type="entry name" value="ASX_HYDROXYL"/>
    <property type="match status" value="1"/>
</dbReference>
<dbReference type="InterPro" id="IPR000152">
    <property type="entry name" value="EGF-type_Asp/Asn_hydroxyl_site"/>
</dbReference>
<evidence type="ECO:0000256" key="1">
    <source>
        <dbReference type="ARBA" id="ARBA00004479"/>
    </source>
</evidence>
<evidence type="ECO:0000256" key="4">
    <source>
        <dbReference type="ARBA" id="ARBA00022729"/>
    </source>
</evidence>
<dbReference type="PANTHER" id="PTHR13802">
    <property type="entry name" value="MUCIN 4-RELATED"/>
    <property type="match status" value="1"/>
</dbReference>
<name>A0A914N236_MELIC</name>
<dbReference type="Gene3D" id="2.170.300.10">
    <property type="entry name" value="Tie2 ligand-binding domain superfamily"/>
    <property type="match status" value="1"/>
</dbReference>
<reference evidence="16" key="1">
    <citation type="submission" date="2022-11" db="UniProtKB">
        <authorList>
            <consortium name="WormBaseParasite"/>
        </authorList>
    </citation>
    <scope>IDENTIFICATION</scope>
</reference>
<evidence type="ECO:0000256" key="12">
    <source>
        <dbReference type="SAM" id="MobiDB-lite"/>
    </source>
</evidence>
<dbReference type="SMART" id="SM00539">
    <property type="entry name" value="NIDO"/>
    <property type="match status" value="2"/>
</dbReference>
<evidence type="ECO:0000256" key="2">
    <source>
        <dbReference type="ARBA" id="ARBA00022536"/>
    </source>
</evidence>
<evidence type="ECO:0000256" key="3">
    <source>
        <dbReference type="ARBA" id="ARBA00022692"/>
    </source>
</evidence>
<dbReference type="InterPro" id="IPR051495">
    <property type="entry name" value="Epithelial_Barrier/Signaling"/>
</dbReference>
<dbReference type="SMART" id="SM00179">
    <property type="entry name" value="EGF_CA"/>
    <property type="match status" value="1"/>
</dbReference>
<comment type="subcellular location">
    <subcellularLocation>
        <location evidence="1">Membrane</location>
        <topology evidence="1">Single-pass type I membrane protein</topology>
    </subcellularLocation>
</comment>
<dbReference type="Pfam" id="PF06119">
    <property type="entry name" value="NIDO"/>
    <property type="match status" value="2"/>
</dbReference>
<evidence type="ECO:0000256" key="8">
    <source>
        <dbReference type="ARBA" id="ARBA00023136"/>
    </source>
</evidence>
<evidence type="ECO:0000259" key="13">
    <source>
        <dbReference type="PROSITE" id="PS50026"/>
    </source>
</evidence>
<dbReference type="SUPFAM" id="SSF57184">
    <property type="entry name" value="Growth factor receptor domain"/>
    <property type="match status" value="1"/>
</dbReference>
<keyword evidence="4" id="KW-0732">Signal</keyword>
<dbReference type="GO" id="GO:0048731">
    <property type="term" value="P:system development"/>
    <property type="evidence" value="ECO:0007669"/>
    <property type="project" value="UniProtKB-ARBA"/>
</dbReference>
<dbReference type="InterPro" id="IPR009030">
    <property type="entry name" value="Growth_fac_rcpt_cys_sf"/>
</dbReference>
<evidence type="ECO:0000256" key="9">
    <source>
        <dbReference type="ARBA" id="ARBA00023157"/>
    </source>
</evidence>
<feature type="domain" description="NIDO" evidence="14">
    <location>
        <begin position="566"/>
        <end position="712"/>
    </location>
</feature>
<dbReference type="WBParaSite" id="Minc3s03586g34250">
    <property type="protein sequence ID" value="Minc3s03586g34250"/>
    <property type="gene ID" value="Minc3s03586g34250"/>
</dbReference>
<dbReference type="GO" id="GO:0007160">
    <property type="term" value="P:cell-matrix adhesion"/>
    <property type="evidence" value="ECO:0007669"/>
    <property type="project" value="InterPro"/>
</dbReference>
<accession>A0A914N236</accession>
<keyword evidence="3" id="KW-0812">Transmembrane</keyword>
<organism evidence="15 16">
    <name type="scientific">Meloidogyne incognita</name>
    <name type="common">Southern root-knot nematode worm</name>
    <name type="synonym">Oxyuris incognita</name>
    <dbReference type="NCBI Taxonomy" id="6306"/>
    <lineage>
        <taxon>Eukaryota</taxon>
        <taxon>Metazoa</taxon>
        <taxon>Ecdysozoa</taxon>
        <taxon>Nematoda</taxon>
        <taxon>Chromadorea</taxon>
        <taxon>Rhabditida</taxon>
        <taxon>Tylenchina</taxon>
        <taxon>Tylenchomorpha</taxon>
        <taxon>Tylenchoidea</taxon>
        <taxon>Meloidogynidae</taxon>
        <taxon>Meloidogyninae</taxon>
        <taxon>Meloidogyne</taxon>
        <taxon>Meloidogyne incognita group</taxon>
    </lineage>
</organism>
<dbReference type="PANTHER" id="PTHR13802:SF64">
    <property type="entry name" value="DENDRITE EXTENSION DEFECTIVE PROTEIN 1"/>
    <property type="match status" value="1"/>
</dbReference>
<evidence type="ECO:0000256" key="10">
    <source>
        <dbReference type="ARBA" id="ARBA00023180"/>
    </source>
</evidence>
<evidence type="ECO:0000256" key="11">
    <source>
        <dbReference type="PROSITE-ProRule" id="PRU00076"/>
    </source>
</evidence>
<evidence type="ECO:0000313" key="16">
    <source>
        <dbReference type="WBParaSite" id="Minc3s03586g34250"/>
    </source>
</evidence>
<keyword evidence="9" id="KW-1015">Disulfide bond</keyword>
<evidence type="ECO:0000256" key="7">
    <source>
        <dbReference type="ARBA" id="ARBA00022989"/>
    </source>
</evidence>
<evidence type="ECO:0000259" key="14">
    <source>
        <dbReference type="PROSITE" id="PS51220"/>
    </source>
</evidence>
<feature type="region of interest" description="Disordered" evidence="12">
    <location>
        <begin position="18"/>
        <end position="37"/>
    </location>
</feature>
<dbReference type="InterPro" id="IPR003886">
    <property type="entry name" value="NIDO_dom"/>
</dbReference>
<dbReference type="InterPro" id="IPR000742">
    <property type="entry name" value="EGF"/>
</dbReference>
<dbReference type="GO" id="GO:0016020">
    <property type="term" value="C:membrane"/>
    <property type="evidence" value="ECO:0007669"/>
    <property type="project" value="UniProtKB-SubCell"/>
</dbReference>
<dbReference type="PROSITE" id="PS01187">
    <property type="entry name" value="EGF_CA"/>
    <property type="match status" value="1"/>
</dbReference>
<protein>
    <submittedName>
        <fullName evidence="16">Uncharacterized protein</fullName>
    </submittedName>
</protein>
<dbReference type="FunFam" id="2.10.25.10:FF:000202">
    <property type="entry name" value="Multiple epidermal growth factor-like domains 8"/>
    <property type="match status" value="1"/>
</dbReference>
<feature type="domain" description="NIDO" evidence="14">
    <location>
        <begin position="127"/>
        <end position="266"/>
    </location>
</feature>
<keyword evidence="5" id="KW-0677">Repeat</keyword>
<dbReference type="InterPro" id="IPR024731">
    <property type="entry name" value="NELL2-like_EGF"/>
</dbReference>
<evidence type="ECO:0000313" key="15">
    <source>
        <dbReference type="Proteomes" id="UP000887563"/>
    </source>
</evidence>
<dbReference type="GO" id="GO:0005509">
    <property type="term" value="F:calcium ion binding"/>
    <property type="evidence" value="ECO:0007669"/>
    <property type="project" value="InterPro"/>
</dbReference>
<keyword evidence="15" id="KW-1185">Reference proteome</keyword>